<dbReference type="Proteomes" id="UP000812270">
    <property type="component" value="Unassembled WGS sequence"/>
</dbReference>
<dbReference type="RefSeq" id="WP_217789360.1">
    <property type="nucleotide sequence ID" value="NZ_JAHSPG010000001.1"/>
</dbReference>
<evidence type="ECO:0000313" key="2">
    <source>
        <dbReference type="EMBL" id="MBV4355816.1"/>
    </source>
</evidence>
<gene>
    <name evidence="2" type="ORF">KTO63_01560</name>
</gene>
<feature type="region of interest" description="Disordered" evidence="1">
    <location>
        <begin position="1"/>
        <end position="22"/>
    </location>
</feature>
<proteinExistence type="predicted"/>
<comment type="caution">
    <text evidence="2">The sequence shown here is derived from an EMBL/GenBank/DDBJ whole genome shotgun (WGS) entry which is preliminary data.</text>
</comment>
<organism evidence="2 3">
    <name type="scientific">Pinibacter aurantiacus</name>
    <dbReference type="NCBI Taxonomy" id="2851599"/>
    <lineage>
        <taxon>Bacteria</taxon>
        <taxon>Pseudomonadati</taxon>
        <taxon>Bacteroidota</taxon>
        <taxon>Chitinophagia</taxon>
        <taxon>Chitinophagales</taxon>
        <taxon>Chitinophagaceae</taxon>
        <taxon>Pinibacter</taxon>
    </lineage>
</organism>
<reference evidence="2" key="1">
    <citation type="submission" date="2021-06" db="EMBL/GenBank/DDBJ databases">
        <authorList>
            <person name="Huq M.A."/>
        </authorList>
    </citation>
    <scope>NUCLEOTIDE SEQUENCE</scope>
    <source>
        <strain evidence="2">MAH-26</strain>
    </source>
</reference>
<evidence type="ECO:0000256" key="1">
    <source>
        <dbReference type="SAM" id="MobiDB-lite"/>
    </source>
</evidence>
<dbReference type="EMBL" id="JAHSPG010000001">
    <property type="protein sequence ID" value="MBV4355816.1"/>
    <property type="molecule type" value="Genomic_DNA"/>
</dbReference>
<evidence type="ECO:0000313" key="3">
    <source>
        <dbReference type="Proteomes" id="UP000812270"/>
    </source>
</evidence>
<accession>A0A9E2W6Y5</accession>
<dbReference type="AlphaFoldDB" id="A0A9E2W6Y5"/>
<keyword evidence="3" id="KW-1185">Reference proteome</keyword>
<sequence length="57" mass="6347">MSATPSRCWRRHAAPPSQQGVSVPGIHAVTATARTRNRWHGYALAQAMLHIRANDWV</sequence>
<name>A0A9E2W6Y5_9BACT</name>
<protein>
    <submittedName>
        <fullName evidence="2">Uncharacterized protein</fullName>
    </submittedName>
</protein>